<protein>
    <recommendedName>
        <fullName evidence="2">Peptidoglycan binding-like domain-containing protein</fullName>
    </recommendedName>
</protein>
<evidence type="ECO:0000259" key="2">
    <source>
        <dbReference type="Pfam" id="PF01471"/>
    </source>
</evidence>
<dbReference type="GO" id="GO:0015679">
    <property type="term" value="P:plasma membrane copper ion transport"/>
    <property type="evidence" value="ECO:0007669"/>
    <property type="project" value="TreeGrafter"/>
</dbReference>
<feature type="domain" description="Peptidoglycan binding-like" evidence="2">
    <location>
        <begin position="120"/>
        <end position="170"/>
    </location>
</feature>
<dbReference type="OrthoDB" id="3268648at2"/>
<dbReference type="InterPro" id="IPR036366">
    <property type="entry name" value="PGBDSf"/>
</dbReference>
<dbReference type="InterPro" id="IPR002477">
    <property type="entry name" value="Peptidoglycan-bd-like"/>
</dbReference>
<dbReference type="GO" id="GO:0030313">
    <property type="term" value="C:cell envelope"/>
    <property type="evidence" value="ECO:0007669"/>
    <property type="project" value="TreeGrafter"/>
</dbReference>
<evidence type="ECO:0000313" key="3">
    <source>
        <dbReference type="EMBL" id="AXB47481.1"/>
    </source>
</evidence>
<evidence type="ECO:0000256" key="1">
    <source>
        <dbReference type="ARBA" id="ARBA00022448"/>
    </source>
</evidence>
<dbReference type="PANTHER" id="PTHR30097:SF4">
    <property type="entry name" value="SLR6042 PROTEIN"/>
    <property type="match status" value="1"/>
</dbReference>
<dbReference type="Proteomes" id="UP000250434">
    <property type="component" value="Chromosome"/>
</dbReference>
<dbReference type="KEGG" id="aab:A4R43_37670"/>
<reference evidence="3 4" key="1">
    <citation type="submission" date="2016-04" db="EMBL/GenBank/DDBJ databases">
        <title>Complete genome sequence and analysis of deep-sea sediment isolate, Amycolatopsis sp. WP1.</title>
        <authorList>
            <person name="Wang H."/>
            <person name="Chen S."/>
            <person name="Wu Q."/>
        </authorList>
    </citation>
    <scope>NUCLEOTIDE SEQUENCE [LARGE SCALE GENOMIC DNA]</scope>
    <source>
        <strain evidence="3 4">WP1</strain>
    </source>
</reference>
<keyword evidence="4" id="KW-1185">Reference proteome</keyword>
<dbReference type="Gene3D" id="1.10.101.10">
    <property type="entry name" value="PGBD-like superfamily/PGBD"/>
    <property type="match status" value="1"/>
</dbReference>
<evidence type="ECO:0000313" key="4">
    <source>
        <dbReference type="Proteomes" id="UP000250434"/>
    </source>
</evidence>
<dbReference type="Pfam" id="PF01471">
    <property type="entry name" value="PG_binding_1"/>
    <property type="match status" value="1"/>
</dbReference>
<dbReference type="InterPro" id="IPR051909">
    <property type="entry name" value="MFP_Cation_Efflux"/>
</dbReference>
<dbReference type="Gene3D" id="2.40.420.20">
    <property type="match status" value="1"/>
</dbReference>
<dbReference type="SUPFAM" id="SSF47090">
    <property type="entry name" value="PGBD-like"/>
    <property type="match status" value="1"/>
</dbReference>
<dbReference type="PANTHER" id="PTHR30097">
    <property type="entry name" value="CATION EFFLUX SYSTEM PROTEIN CUSB"/>
    <property type="match status" value="1"/>
</dbReference>
<proteinExistence type="predicted"/>
<dbReference type="InterPro" id="IPR036365">
    <property type="entry name" value="PGBD-like_sf"/>
</dbReference>
<dbReference type="AlphaFoldDB" id="A0A344LHF7"/>
<organism evidence="3 4">
    <name type="scientific">Amycolatopsis albispora</name>
    <dbReference type="NCBI Taxonomy" id="1804986"/>
    <lineage>
        <taxon>Bacteria</taxon>
        <taxon>Bacillati</taxon>
        <taxon>Actinomycetota</taxon>
        <taxon>Actinomycetes</taxon>
        <taxon>Pseudonocardiales</taxon>
        <taxon>Pseudonocardiaceae</taxon>
        <taxon>Amycolatopsis</taxon>
    </lineage>
</organism>
<dbReference type="RefSeq" id="WP_113696538.1">
    <property type="nucleotide sequence ID" value="NZ_CP015163.1"/>
</dbReference>
<gene>
    <name evidence="3" type="ORF">A4R43_37670</name>
</gene>
<accession>A0A344LHF7</accession>
<name>A0A344LHF7_9PSEU</name>
<keyword evidence="1" id="KW-0813">Transport</keyword>
<dbReference type="GO" id="GO:0060003">
    <property type="term" value="P:copper ion export"/>
    <property type="evidence" value="ECO:0007669"/>
    <property type="project" value="TreeGrafter"/>
</dbReference>
<sequence length="352" mass="35976">MKKRTIAFIAVPVVVAGAVTAVLLTTGRPAPPAGAGQPATNTAQVSVRDLSRTETMNGVIAYRDERDLPTAKGGIVTMLPGVGETVKSGGVLMRVDERPVVLFNGTIPAYRDLGPGITDGPDVAQLEETLVNLGYGKKSSTYPDAHWNSVTTTALKKYQEDVGAVIDGIASLGDIVFTPGDVRIAKRNTTVGAPVVPGQAVLTVSSTERLVTVDLDPVNRDLVTVGAAVKVEPPSGDKLDGTIEEVGTALEADADGKQVYKLKVKLADAAAAGDNVALAPVTVRYTTVVAEQALTVPVAAVVGVPGGGYAVDVLPAQGGAAVRTPVELGAWGDGFVVVSGGVQAGDKVEVPK</sequence>
<dbReference type="EMBL" id="CP015163">
    <property type="protein sequence ID" value="AXB47481.1"/>
    <property type="molecule type" value="Genomic_DNA"/>
</dbReference>